<dbReference type="EMBL" id="MAAO01000004">
    <property type="protein sequence ID" value="OUR98755.1"/>
    <property type="molecule type" value="Genomic_DNA"/>
</dbReference>
<gene>
    <name evidence="1" type="ORF">A9Q84_04910</name>
</gene>
<proteinExistence type="predicted"/>
<name>A0A1Y5FHE5_9BACT</name>
<dbReference type="AlphaFoldDB" id="A0A1Y5FHE5"/>
<evidence type="ECO:0000313" key="1">
    <source>
        <dbReference type="EMBL" id="OUR98755.1"/>
    </source>
</evidence>
<comment type="caution">
    <text evidence="1">The sequence shown here is derived from an EMBL/GenBank/DDBJ whole genome shotgun (WGS) entry which is preliminary data.</text>
</comment>
<sequence>MEFIKSTFIIIVLLLGLETLAIDAEVIVLDAPLLSAPSYKAKVLQRVRKGKNLFIHRAYLPKNPWEINYEVDSNGLPLPKDESNNEFLKTLTTAGVDAWVPKKFVKIIYNDEREDELKMNPYGKYDPTDYRLEEPLPKNYPLVAKDNAKAYMSFGMGPASKAGFDYGTPLIEESIGNKYTFFTVYARKVEFDPYNRFYFGAMLQIHGQRSVYFISNDRTTQETDGEIGLGPYLSYDIYRTEDSSITGYGGFTYNLHRYTVEQSTRTGAFEERIFSGYSITPKLGAYYSFINFIPNSDLDFIIGAETNFNLAYTLKTDSPAQVSSFWNDRDQIDVPMGGQYSLFFGISAKY</sequence>
<accession>A0A1Y5FHE5</accession>
<protein>
    <submittedName>
        <fullName evidence="1">Uncharacterized protein</fullName>
    </submittedName>
</protein>
<organism evidence="1 2">
    <name type="scientific">Halobacteriovorax marinus</name>
    <dbReference type="NCBI Taxonomy" id="97084"/>
    <lineage>
        <taxon>Bacteria</taxon>
        <taxon>Pseudomonadati</taxon>
        <taxon>Bdellovibrionota</taxon>
        <taxon>Bacteriovoracia</taxon>
        <taxon>Bacteriovoracales</taxon>
        <taxon>Halobacteriovoraceae</taxon>
        <taxon>Halobacteriovorax</taxon>
    </lineage>
</organism>
<reference evidence="2" key="1">
    <citation type="journal article" date="2017" name="Proc. Natl. Acad. Sci. U.S.A.">
        <title>Simulation of Deepwater Horizon oil plume reveals substrate specialization within a complex community of hydrocarbon-degraders.</title>
        <authorList>
            <person name="Hu P."/>
            <person name="Dubinsky E.A."/>
            <person name="Probst A.J."/>
            <person name="Wang J."/>
            <person name="Sieber C.M.K."/>
            <person name="Tom L.M."/>
            <person name="Gardinali P."/>
            <person name="Banfield J.F."/>
            <person name="Atlas R.M."/>
            <person name="Andersen G.L."/>
        </authorList>
    </citation>
    <scope>NUCLEOTIDE SEQUENCE [LARGE SCALE GENOMIC DNA]</scope>
</reference>
<evidence type="ECO:0000313" key="2">
    <source>
        <dbReference type="Proteomes" id="UP000196531"/>
    </source>
</evidence>
<dbReference type="Proteomes" id="UP000196531">
    <property type="component" value="Unassembled WGS sequence"/>
</dbReference>